<feature type="compositionally biased region" description="Basic and acidic residues" evidence="1">
    <location>
        <begin position="94"/>
        <end position="104"/>
    </location>
</feature>
<reference evidence="2 3" key="1">
    <citation type="journal article" date="2019" name="Int. J. Syst. Evol. Microbiol.">
        <title>The Global Catalogue of Microorganisms (GCM) 10K type strain sequencing project: providing services to taxonomists for standard genome sequencing and annotation.</title>
        <authorList>
            <consortium name="The Broad Institute Genomics Platform"/>
            <consortium name="The Broad Institute Genome Sequencing Center for Infectious Disease"/>
            <person name="Wu L."/>
            <person name="Ma J."/>
        </authorList>
    </citation>
    <scope>NUCLEOTIDE SEQUENCE [LARGE SCALE GENOMIC DNA]</scope>
    <source>
        <strain evidence="2 3">DSM 29988</strain>
    </source>
</reference>
<protein>
    <submittedName>
        <fullName evidence="2">Uncharacterized protein</fullName>
    </submittedName>
</protein>
<evidence type="ECO:0000313" key="3">
    <source>
        <dbReference type="Proteomes" id="UP001596481"/>
    </source>
</evidence>
<comment type="caution">
    <text evidence="2">The sequence shown here is derived from an EMBL/GenBank/DDBJ whole genome shotgun (WGS) entry which is preliminary data.</text>
</comment>
<evidence type="ECO:0000256" key="1">
    <source>
        <dbReference type="SAM" id="MobiDB-lite"/>
    </source>
</evidence>
<accession>A0ABD5ZCB4</accession>
<sequence>MPTATPDDVRAVLGLADPANDPFALSDSDITAKLDDAEWENERANDTSDWTDAHKTQLEKYLAALKIRSTVDRGVKEGSQESGSVVFEGSSLSELRKEVSKRDPSGTLATSVIRDSSRSVNTTVD</sequence>
<dbReference type="AlphaFoldDB" id="A0ABD5ZCB4"/>
<evidence type="ECO:0000313" key="2">
    <source>
        <dbReference type="EMBL" id="MFC7202866.1"/>
    </source>
</evidence>
<feature type="region of interest" description="Disordered" evidence="1">
    <location>
        <begin position="74"/>
        <end position="125"/>
    </location>
</feature>
<dbReference type="EMBL" id="JBHTAA010000001">
    <property type="protein sequence ID" value="MFC7202866.1"/>
    <property type="molecule type" value="Genomic_DNA"/>
</dbReference>
<name>A0ABD5ZCB4_9EURY</name>
<proteinExistence type="predicted"/>
<gene>
    <name evidence="2" type="ORF">ACFQJC_05015</name>
</gene>
<feature type="compositionally biased region" description="Polar residues" evidence="1">
    <location>
        <begin position="107"/>
        <end position="125"/>
    </location>
</feature>
<dbReference type="RefSeq" id="WP_390222153.1">
    <property type="nucleotide sequence ID" value="NZ_JBHTAA010000001.1"/>
</dbReference>
<organism evidence="2 3">
    <name type="scientific">Haloferax namakaokahaiae</name>
    <dbReference type="NCBI Taxonomy" id="1748331"/>
    <lineage>
        <taxon>Archaea</taxon>
        <taxon>Methanobacteriati</taxon>
        <taxon>Methanobacteriota</taxon>
        <taxon>Stenosarchaea group</taxon>
        <taxon>Halobacteria</taxon>
        <taxon>Halobacteriales</taxon>
        <taxon>Haloferacaceae</taxon>
        <taxon>Haloferax</taxon>
    </lineage>
</organism>
<keyword evidence="3" id="KW-1185">Reference proteome</keyword>
<dbReference type="Proteomes" id="UP001596481">
    <property type="component" value="Unassembled WGS sequence"/>
</dbReference>